<dbReference type="Gene3D" id="3.40.1710.10">
    <property type="entry name" value="abc type-2 transporter like domain"/>
    <property type="match status" value="1"/>
</dbReference>
<proteinExistence type="inferred from homology"/>
<dbReference type="Pfam" id="PF12698">
    <property type="entry name" value="ABC2_membrane_3"/>
    <property type="match status" value="1"/>
</dbReference>
<comment type="caution">
    <text evidence="11">The sequence shown here is derived from an EMBL/GenBank/DDBJ whole genome shotgun (WGS) entry which is preliminary data.</text>
</comment>
<feature type="region of interest" description="Disordered" evidence="8">
    <location>
        <begin position="1"/>
        <end position="22"/>
    </location>
</feature>
<evidence type="ECO:0000256" key="7">
    <source>
        <dbReference type="ARBA" id="ARBA00023136"/>
    </source>
</evidence>
<comment type="subcellular location">
    <subcellularLocation>
        <location evidence="1">Cell membrane</location>
        <topology evidence="1">Multi-pass membrane protein</topology>
    </subcellularLocation>
</comment>
<organism evidence="11 12">
    <name type="scientific">Xanthobacter tagetidis</name>
    <dbReference type="NCBI Taxonomy" id="60216"/>
    <lineage>
        <taxon>Bacteria</taxon>
        <taxon>Pseudomonadati</taxon>
        <taxon>Pseudomonadota</taxon>
        <taxon>Alphaproteobacteria</taxon>
        <taxon>Hyphomicrobiales</taxon>
        <taxon>Xanthobacteraceae</taxon>
        <taxon>Xanthobacter</taxon>
    </lineage>
</organism>
<keyword evidence="12" id="KW-1185">Reference proteome</keyword>
<name>A0A3L6ZZ14_9HYPH</name>
<dbReference type="EMBL" id="RCTF01000023">
    <property type="protein sequence ID" value="RLP73273.1"/>
    <property type="molecule type" value="Genomic_DNA"/>
</dbReference>
<dbReference type="InterPro" id="IPR047817">
    <property type="entry name" value="ABC2_TM_bact-type"/>
</dbReference>
<dbReference type="PROSITE" id="PS51012">
    <property type="entry name" value="ABC_TM2"/>
    <property type="match status" value="1"/>
</dbReference>
<evidence type="ECO:0000256" key="2">
    <source>
        <dbReference type="ARBA" id="ARBA00007783"/>
    </source>
</evidence>
<feature type="transmembrane region" description="Helical" evidence="9">
    <location>
        <begin position="280"/>
        <end position="304"/>
    </location>
</feature>
<evidence type="ECO:0000313" key="12">
    <source>
        <dbReference type="Proteomes" id="UP000269692"/>
    </source>
</evidence>
<keyword evidence="6 9" id="KW-1133">Transmembrane helix</keyword>
<sequence length="398" mass="42788">MAPTPAAPSASPAPSPAGKRPPRWRAFAGNVRELVVKELISLWRDRALLVLVLYAFTAAIVLQANGMKHDLNRATVGVVDEDNSPLSNAILDGLLPPRFQAPVHLAPQDVDRAMDAARFTFVLNIPPDFQSDVLAGRDPQVQLLIDATALMQAGLGANDISAIFQEEVNRFVLRHSEGVPTPVELKIRVAFNQGLESSWFTGTMGLITNITMLSVLLAGAALIREREHGTLEHLLVLPVRPSEIMLAKILANGSVILVGAAFSVVVVLKWGLGMGIAGSVPLFLAGAALYLFFTASLGIFLGTLAGSMPQFGLLFFLIVLPMNMLSGGFTPLESMPQWLQVAMQASPSTQFVAFAQAILYRGAGIETVWPRFAATFGIGVLFFAFALARFRTFLAAQQ</sequence>
<evidence type="ECO:0000256" key="9">
    <source>
        <dbReference type="SAM" id="Phobius"/>
    </source>
</evidence>
<accession>A0A3L6ZZ14</accession>
<evidence type="ECO:0000259" key="10">
    <source>
        <dbReference type="PROSITE" id="PS51012"/>
    </source>
</evidence>
<dbReference type="PANTHER" id="PTHR30294:SF47">
    <property type="entry name" value="INNER MEMBRANE TRANSPORT PERMEASE YHHJ"/>
    <property type="match status" value="1"/>
</dbReference>
<comment type="similarity">
    <text evidence="2">Belongs to the ABC-2 integral membrane protein family.</text>
</comment>
<keyword evidence="7 9" id="KW-0472">Membrane</keyword>
<feature type="transmembrane region" description="Helical" evidence="9">
    <location>
        <begin position="368"/>
        <end position="388"/>
    </location>
</feature>
<dbReference type="InterPro" id="IPR051449">
    <property type="entry name" value="ABC-2_transporter_component"/>
</dbReference>
<feature type="domain" description="ABC transmembrane type-2" evidence="10">
    <location>
        <begin position="161"/>
        <end position="393"/>
    </location>
</feature>
<feature type="transmembrane region" description="Helical" evidence="9">
    <location>
        <begin position="47"/>
        <end position="64"/>
    </location>
</feature>
<evidence type="ECO:0000256" key="8">
    <source>
        <dbReference type="SAM" id="MobiDB-lite"/>
    </source>
</evidence>
<evidence type="ECO:0000256" key="6">
    <source>
        <dbReference type="ARBA" id="ARBA00022989"/>
    </source>
</evidence>
<dbReference type="RefSeq" id="WP_121625272.1">
    <property type="nucleotide sequence ID" value="NZ_JACIIW010000002.1"/>
</dbReference>
<dbReference type="InterPro" id="IPR013525">
    <property type="entry name" value="ABC2_TM"/>
</dbReference>
<feature type="transmembrane region" description="Helical" evidence="9">
    <location>
        <begin position="199"/>
        <end position="223"/>
    </location>
</feature>
<keyword evidence="3" id="KW-0813">Transport</keyword>
<evidence type="ECO:0000256" key="1">
    <source>
        <dbReference type="ARBA" id="ARBA00004651"/>
    </source>
</evidence>
<feature type="transmembrane region" description="Helical" evidence="9">
    <location>
        <begin position="311"/>
        <end position="329"/>
    </location>
</feature>
<keyword evidence="4" id="KW-1003">Cell membrane</keyword>
<evidence type="ECO:0000256" key="3">
    <source>
        <dbReference type="ARBA" id="ARBA00022448"/>
    </source>
</evidence>
<dbReference type="Proteomes" id="UP000269692">
    <property type="component" value="Unassembled WGS sequence"/>
</dbReference>
<gene>
    <name evidence="11" type="ORF">D9R14_20755</name>
</gene>
<feature type="compositionally biased region" description="Low complexity" evidence="8">
    <location>
        <begin position="1"/>
        <end position="12"/>
    </location>
</feature>
<dbReference type="AlphaFoldDB" id="A0A3L6ZZ14"/>
<dbReference type="GO" id="GO:0140359">
    <property type="term" value="F:ABC-type transporter activity"/>
    <property type="evidence" value="ECO:0007669"/>
    <property type="project" value="InterPro"/>
</dbReference>
<dbReference type="PANTHER" id="PTHR30294">
    <property type="entry name" value="MEMBRANE COMPONENT OF ABC TRANSPORTER YHHJ-RELATED"/>
    <property type="match status" value="1"/>
</dbReference>
<dbReference type="GO" id="GO:0005886">
    <property type="term" value="C:plasma membrane"/>
    <property type="evidence" value="ECO:0007669"/>
    <property type="project" value="UniProtKB-SubCell"/>
</dbReference>
<dbReference type="OrthoDB" id="9784671at2"/>
<evidence type="ECO:0000256" key="4">
    <source>
        <dbReference type="ARBA" id="ARBA00022475"/>
    </source>
</evidence>
<protein>
    <submittedName>
        <fullName evidence="11">ABC transporter permease</fullName>
    </submittedName>
</protein>
<feature type="transmembrane region" description="Helical" evidence="9">
    <location>
        <begin position="244"/>
        <end position="268"/>
    </location>
</feature>
<evidence type="ECO:0000313" key="11">
    <source>
        <dbReference type="EMBL" id="RLP73273.1"/>
    </source>
</evidence>
<reference evidence="11 12" key="1">
    <citation type="submission" date="2018-10" db="EMBL/GenBank/DDBJ databases">
        <title>Xanthobacter tagetidis genome sequencing and assembly.</title>
        <authorList>
            <person name="Maclea K.S."/>
            <person name="Goen A.E."/>
            <person name="Fatima S.A."/>
        </authorList>
    </citation>
    <scope>NUCLEOTIDE SEQUENCE [LARGE SCALE GENOMIC DNA]</scope>
    <source>
        <strain evidence="11 12">ATCC 700314</strain>
    </source>
</reference>
<keyword evidence="5 9" id="KW-0812">Transmembrane</keyword>
<evidence type="ECO:0000256" key="5">
    <source>
        <dbReference type="ARBA" id="ARBA00022692"/>
    </source>
</evidence>